<dbReference type="RefSeq" id="WP_301192253.1">
    <property type="nucleotide sequence ID" value="NZ_JAPDPJ010000062.1"/>
</dbReference>
<comment type="caution">
    <text evidence="1">The sequence shown here is derived from an EMBL/GenBank/DDBJ whole genome shotgun (WGS) entry which is preliminary data.</text>
</comment>
<sequence>MIEQENTPIFSTESHGKIMLTGEYGAMYGANVLAIPLKVGQTLNVYEKEYGSLEWEAYKLDGLWHKVAFADKLDGKLHIGDRTNAGFAVVIHKVIRMALNISNGKLEDILNKKFITNINFNPELGLGSSSTLIVNVARYFNIDPFELNSLSFKGSGYDIAASKSDLPVIYNKNVKNPQYVELKFKPPFHSNLYFVYSGKKVSSLKAIDKISRKNFTNQQLSQISSITTNMALCNNIDDFIEIMNEHEKIISKILHIPTLNSKQFYDFEGSIKSLGAWGGDMMLVATKHPDQYVENYFNRRGLDVIYKYSDLALDID</sequence>
<dbReference type="GO" id="GO:0016301">
    <property type="term" value="F:kinase activity"/>
    <property type="evidence" value="ECO:0007669"/>
    <property type="project" value="UniProtKB-KW"/>
</dbReference>
<dbReference type="InterPro" id="IPR020568">
    <property type="entry name" value="Ribosomal_Su5_D2-typ_SF"/>
</dbReference>
<keyword evidence="1" id="KW-0808">Transferase</keyword>
<evidence type="ECO:0000313" key="1">
    <source>
        <dbReference type="EMBL" id="MCW3788696.1"/>
    </source>
</evidence>
<keyword evidence="2" id="KW-1185">Reference proteome</keyword>
<proteinExistence type="predicted"/>
<gene>
    <name evidence="1" type="ORF">OM075_19660</name>
</gene>
<dbReference type="InterPro" id="IPR014721">
    <property type="entry name" value="Ribsml_uS5_D2-typ_fold_subgr"/>
</dbReference>
<dbReference type="InterPro" id="IPR047765">
    <property type="entry name" value="GHMP_GYDIA-like"/>
</dbReference>
<keyword evidence="1" id="KW-0418">Kinase</keyword>
<dbReference type="SUPFAM" id="SSF54211">
    <property type="entry name" value="Ribosomal protein S5 domain 2-like"/>
    <property type="match status" value="1"/>
</dbReference>
<protein>
    <submittedName>
        <fullName evidence="1">GYDIA family GHMP kinase</fullName>
    </submittedName>
</protein>
<dbReference type="AlphaFoldDB" id="A0AAE3M7G8"/>
<dbReference type="NCBIfam" id="NF040656">
    <property type="entry name" value="GHMP_GYDIA"/>
    <property type="match status" value="1"/>
</dbReference>
<dbReference type="EMBL" id="JAPDPJ010000062">
    <property type="protein sequence ID" value="MCW3788696.1"/>
    <property type="molecule type" value="Genomic_DNA"/>
</dbReference>
<organism evidence="1 2">
    <name type="scientific">Plebeiibacterium sediminum</name>
    <dbReference type="NCBI Taxonomy" id="2992112"/>
    <lineage>
        <taxon>Bacteria</taxon>
        <taxon>Pseudomonadati</taxon>
        <taxon>Bacteroidota</taxon>
        <taxon>Bacteroidia</taxon>
        <taxon>Marinilabiliales</taxon>
        <taxon>Marinilabiliaceae</taxon>
        <taxon>Plebeiibacterium</taxon>
    </lineage>
</organism>
<evidence type="ECO:0000313" key="2">
    <source>
        <dbReference type="Proteomes" id="UP001209229"/>
    </source>
</evidence>
<dbReference type="Gene3D" id="3.30.230.10">
    <property type="match status" value="1"/>
</dbReference>
<accession>A0AAE3M7G8</accession>
<dbReference type="Proteomes" id="UP001209229">
    <property type="component" value="Unassembled WGS sequence"/>
</dbReference>
<name>A0AAE3M7G8_9BACT</name>
<reference evidence="1" key="1">
    <citation type="submission" date="2022-10" db="EMBL/GenBank/DDBJ databases">
        <authorList>
            <person name="Yu W.X."/>
        </authorList>
    </citation>
    <scope>NUCLEOTIDE SEQUENCE</scope>
    <source>
        <strain evidence="1">AAT</strain>
    </source>
</reference>